<dbReference type="STRING" id="697581.TCARB_1096"/>
<dbReference type="InterPro" id="IPR025354">
    <property type="entry name" value="DUF4258"/>
</dbReference>
<accession>A0A3G1A995</accession>
<evidence type="ECO:0008006" key="3">
    <source>
        <dbReference type="Google" id="ProtNLM"/>
    </source>
</evidence>
<dbReference type="KEGG" id="tcb:TCARB_1096"/>
<gene>
    <name evidence="1" type="ORF">TCARB_1096</name>
</gene>
<sequence>MGYKIRLTKHAMERMALRAISLSELELALSGDPSYRDKTGAEIYVKKLKDYSLIVIVNKIDDILKVITVYKARKVDKLIRNKLRKGLWEKLK</sequence>
<reference evidence="2" key="1">
    <citation type="book" date="2010" name="EXTREMOPHILES" publisher="0:0-0">
        <title>Complete genome sequences of ten hyperthermophilic archaea reveal their metabolic capabilities and possible ecological roles.</title>
        <editorList>
            <person name="?"/>
        </editorList>
        <authorList>
            <person name="Ravin N.V."/>
            <person name="Mardanov A.V."/>
            <person name="Bonch-Osmolovskaya E.A."/>
            <person name="Skryabin K.G."/>
        </authorList>
    </citation>
    <scope>NUCLEOTIDE SEQUENCE [LARGE SCALE GENOMIC DNA]</scope>
    <source>
        <strain evidence="2">1505</strain>
    </source>
</reference>
<dbReference type="Proteomes" id="UP000266720">
    <property type="component" value="Chromosome"/>
</dbReference>
<dbReference type="AlphaFoldDB" id="A0A3G1A995"/>
<dbReference type="Pfam" id="PF14076">
    <property type="entry name" value="DUF4258"/>
    <property type="match status" value="1"/>
</dbReference>
<protein>
    <recommendedName>
        <fullName evidence="3">DUF4258 domain-containing protein</fullName>
    </recommendedName>
</protein>
<name>A0A3G1A995_9CREN</name>
<proteinExistence type="predicted"/>
<evidence type="ECO:0000313" key="2">
    <source>
        <dbReference type="Proteomes" id="UP000266720"/>
    </source>
</evidence>
<organism evidence="1 2">
    <name type="scientific">Thermofilum adornatum 1505</name>
    <dbReference type="NCBI Taxonomy" id="697581"/>
    <lineage>
        <taxon>Archaea</taxon>
        <taxon>Thermoproteota</taxon>
        <taxon>Thermoprotei</taxon>
        <taxon>Thermofilales</taxon>
        <taxon>Thermofilaceae</taxon>
        <taxon>Thermofilum</taxon>
    </lineage>
</organism>
<dbReference type="RefSeq" id="WP_148684641.1">
    <property type="nucleotide sequence ID" value="NZ_CP007493.1"/>
</dbReference>
<evidence type="ECO:0000313" key="1">
    <source>
        <dbReference type="EMBL" id="AJB42144.1"/>
    </source>
</evidence>
<dbReference type="EMBL" id="CP007493">
    <property type="protein sequence ID" value="AJB42144.1"/>
    <property type="molecule type" value="Genomic_DNA"/>
</dbReference>
<dbReference type="GeneID" id="25406511"/>